<name>A0ABP9TBY8_9ACTN</name>
<comment type="caution">
    <text evidence="2">The sequence shown here is derived from an EMBL/GenBank/DDBJ whole genome shotgun (WGS) entry which is preliminary data.</text>
</comment>
<organism evidence="2 3">
    <name type="scientific">Streptomyces thinghirensis</name>
    <dbReference type="NCBI Taxonomy" id="551547"/>
    <lineage>
        <taxon>Bacteria</taxon>
        <taxon>Bacillati</taxon>
        <taxon>Actinomycetota</taxon>
        <taxon>Actinomycetes</taxon>
        <taxon>Kitasatosporales</taxon>
        <taxon>Streptomycetaceae</taxon>
        <taxon>Streptomyces</taxon>
    </lineage>
</organism>
<sequence length="241" mass="26372">MAGNRKTAERRGEKRVKLPKNERAHRPCPHCGQMQPGRNHADAPHKPSGLMRRKAKRQQLSEQPAVVQVQAMPVEPEPEPIDAERTAVNVQAAPEVLEPIDAKTIIQGVVERIPAALETADAGDVPPATGLNVAVRKAVLDEFRTRTQFAGRLAEIDALLWAQPDHGGELVNGSLEHHLRQLRLRRVTEPEEEGQFVVTEGEGDGFEVLRPAYVDELTGKVLLAGHLRRVPAGDSVVGGEE</sequence>
<evidence type="ECO:0000313" key="3">
    <source>
        <dbReference type="Proteomes" id="UP001499878"/>
    </source>
</evidence>
<accession>A0ABP9TBY8</accession>
<feature type="region of interest" description="Disordered" evidence="1">
    <location>
        <begin position="1"/>
        <end position="65"/>
    </location>
</feature>
<proteinExistence type="predicted"/>
<evidence type="ECO:0000256" key="1">
    <source>
        <dbReference type="SAM" id="MobiDB-lite"/>
    </source>
</evidence>
<dbReference type="EMBL" id="BAABJR010000015">
    <property type="protein sequence ID" value="GAA5213482.1"/>
    <property type="molecule type" value="Genomic_DNA"/>
</dbReference>
<reference evidence="3" key="1">
    <citation type="journal article" date="2019" name="Int. J. Syst. Evol. Microbiol.">
        <title>The Global Catalogue of Microorganisms (GCM) 10K type strain sequencing project: providing services to taxonomists for standard genome sequencing and annotation.</title>
        <authorList>
            <consortium name="The Broad Institute Genomics Platform"/>
            <consortium name="The Broad Institute Genome Sequencing Center for Infectious Disease"/>
            <person name="Wu L."/>
            <person name="Ma J."/>
        </authorList>
    </citation>
    <scope>NUCLEOTIDE SEQUENCE [LARGE SCALE GENOMIC DNA]</scope>
    <source>
        <strain evidence="3">JCM 18306</strain>
    </source>
</reference>
<keyword evidence="3" id="KW-1185">Reference proteome</keyword>
<feature type="compositionally biased region" description="Basic and acidic residues" evidence="1">
    <location>
        <begin position="1"/>
        <end position="25"/>
    </location>
</feature>
<evidence type="ECO:0000313" key="2">
    <source>
        <dbReference type="EMBL" id="GAA5213482.1"/>
    </source>
</evidence>
<dbReference type="Proteomes" id="UP001499878">
    <property type="component" value="Unassembled WGS sequence"/>
</dbReference>
<gene>
    <name evidence="2" type="ORF">GCM10023323_54650</name>
</gene>
<protein>
    <submittedName>
        <fullName evidence="2">Uncharacterized protein</fullName>
    </submittedName>
</protein>